<organism evidence="1 2">
    <name type="scientific">Spiroplasma corruscae</name>
    <dbReference type="NCBI Taxonomy" id="216934"/>
    <lineage>
        <taxon>Bacteria</taxon>
        <taxon>Bacillati</taxon>
        <taxon>Mycoplasmatota</taxon>
        <taxon>Mollicutes</taxon>
        <taxon>Entomoplasmatales</taxon>
        <taxon>Spiroplasmataceae</taxon>
        <taxon>Spiroplasma</taxon>
    </lineage>
</organism>
<reference evidence="1 2" key="1">
    <citation type="submission" date="2017-07" db="EMBL/GenBank/DDBJ databases">
        <title>Complete genome sequence of Spiroplasma corruscae EC-1 (DSM 19793).</title>
        <authorList>
            <person name="Tsai Y.-M."/>
            <person name="Lo W.-S."/>
            <person name="Kuo C.-H."/>
        </authorList>
    </citation>
    <scope>NUCLEOTIDE SEQUENCE [LARGE SCALE GENOMIC DNA]</scope>
    <source>
        <strain evidence="1 2">EC-1</strain>
    </source>
</reference>
<evidence type="ECO:0000313" key="2">
    <source>
        <dbReference type="Proteomes" id="UP000203229"/>
    </source>
</evidence>
<dbReference type="RefSeq" id="WP_094048808.1">
    <property type="nucleotide sequence ID" value="NZ_CP022535.1"/>
</dbReference>
<keyword evidence="2" id="KW-1185">Reference proteome</keyword>
<dbReference type="EMBL" id="CP022535">
    <property type="protein sequence ID" value="ASP28250.1"/>
    <property type="molecule type" value="Genomic_DNA"/>
</dbReference>
<evidence type="ECO:0000313" key="1">
    <source>
        <dbReference type="EMBL" id="ASP28250.1"/>
    </source>
</evidence>
<gene>
    <name evidence="1" type="ORF">SCORR_v1c04780</name>
</gene>
<accession>A0A222EP39</accession>
<dbReference type="KEGG" id="scou:SCORR_v1c04780"/>
<sequence length="222" mass="26035">MKSPISTPKFCQKHMKIHVCKEQDIFKQNESIEKMLNEKVRRLHGIQTEEEILKQSIKSKPKPGTIEYILKNAKEKIKKEKAKLNLEDNNDEIVKVDESDLTTRMETLRLKLLNSNKDESINLNETKFNKKQKGAKQKNIYDIKFEPEIKLINKNDDTLEINLNKLNKKVLKKLNLLDDPNLEDNKTIYTEEQTQDFVRTAIQEALKEAGYIKNKKKKPVDD</sequence>
<dbReference type="Proteomes" id="UP000203229">
    <property type="component" value="Chromosome"/>
</dbReference>
<protein>
    <submittedName>
        <fullName evidence="1">Uncharacterized protein</fullName>
    </submittedName>
</protein>
<dbReference type="OrthoDB" id="389687at2"/>
<dbReference type="AlphaFoldDB" id="A0A222EP39"/>
<name>A0A222EP39_9MOLU</name>
<proteinExistence type="predicted"/>